<dbReference type="SMART" id="SM00138">
    <property type="entry name" value="MeTrc"/>
    <property type="match status" value="1"/>
</dbReference>
<evidence type="ECO:0000256" key="3">
    <source>
        <dbReference type="ARBA" id="ARBA00022603"/>
    </source>
</evidence>
<feature type="domain" description="CheR-type methyltransferase" evidence="6">
    <location>
        <begin position="1"/>
        <end position="256"/>
    </location>
</feature>
<sequence length="256" mass="29811">MDFLEFEKWVYREIGINLSAYKPNQLHRRIESLMSRVGVKSLDEYTKLIKSDGEQRQKFLDFITINVTEFFRNPELFDELEKLMKTTYLTKKEPLKIWSAACSIGCEPYSVAMILKNNTTGPVMHKILATDIDNTILGKAKLGEYTDNEMKNVSQENLKKYFKVEGSKYLIDPGIKNMVTFKKHDLILENYESNLDIILCRNVVIYFNTDVKNEIYKKFSKALKPGGLLFVGATESIYNYKEFGFEKKSTFIYSKL</sequence>
<dbReference type="PANTHER" id="PTHR24422">
    <property type="entry name" value="CHEMOTAXIS PROTEIN METHYLTRANSFERASE"/>
    <property type="match status" value="1"/>
</dbReference>
<dbReference type="AlphaFoldDB" id="A0A1M6B5J0"/>
<dbReference type="OrthoDB" id="9816309at2"/>
<proteinExistence type="predicted"/>
<dbReference type="SUPFAM" id="SSF53335">
    <property type="entry name" value="S-adenosyl-L-methionine-dependent methyltransferases"/>
    <property type="match status" value="1"/>
</dbReference>
<dbReference type="GO" id="GO:0008983">
    <property type="term" value="F:protein-glutamate O-methyltransferase activity"/>
    <property type="evidence" value="ECO:0007669"/>
    <property type="project" value="UniProtKB-EC"/>
</dbReference>
<accession>A0A1M6B5J0</accession>
<dbReference type="Pfam" id="PF03705">
    <property type="entry name" value="CheR_N"/>
    <property type="match status" value="1"/>
</dbReference>
<evidence type="ECO:0000256" key="1">
    <source>
        <dbReference type="ARBA" id="ARBA00001541"/>
    </source>
</evidence>
<dbReference type="EMBL" id="FQZB01000003">
    <property type="protein sequence ID" value="SHI43927.1"/>
    <property type="molecule type" value="Genomic_DNA"/>
</dbReference>
<keyword evidence="8" id="KW-1185">Reference proteome</keyword>
<comment type="catalytic activity">
    <reaction evidence="1">
        <text>L-glutamyl-[protein] + S-adenosyl-L-methionine = [protein]-L-glutamate 5-O-methyl ester + S-adenosyl-L-homocysteine</text>
        <dbReference type="Rhea" id="RHEA:24452"/>
        <dbReference type="Rhea" id="RHEA-COMP:10208"/>
        <dbReference type="Rhea" id="RHEA-COMP:10311"/>
        <dbReference type="ChEBI" id="CHEBI:29973"/>
        <dbReference type="ChEBI" id="CHEBI:57856"/>
        <dbReference type="ChEBI" id="CHEBI:59789"/>
        <dbReference type="ChEBI" id="CHEBI:82795"/>
        <dbReference type="EC" id="2.1.1.80"/>
    </reaction>
</comment>
<evidence type="ECO:0000259" key="6">
    <source>
        <dbReference type="PROSITE" id="PS50123"/>
    </source>
</evidence>
<dbReference type="PROSITE" id="PS50123">
    <property type="entry name" value="CHER"/>
    <property type="match status" value="1"/>
</dbReference>
<name>A0A1M6B5J0_9CLOT</name>
<evidence type="ECO:0000313" key="8">
    <source>
        <dbReference type="Proteomes" id="UP000184310"/>
    </source>
</evidence>
<dbReference type="InterPro" id="IPR022641">
    <property type="entry name" value="CheR_N"/>
</dbReference>
<dbReference type="STRING" id="1121302.SAMN02745163_00260"/>
<dbReference type="SUPFAM" id="SSF47757">
    <property type="entry name" value="Chemotaxis receptor methyltransferase CheR, N-terminal domain"/>
    <property type="match status" value="1"/>
</dbReference>
<dbReference type="RefSeq" id="WP_072984491.1">
    <property type="nucleotide sequence ID" value="NZ_FQZB01000003.1"/>
</dbReference>
<evidence type="ECO:0000256" key="5">
    <source>
        <dbReference type="ARBA" id="ARBA00022691"/>
    </source>
</evidence>
<reference evidence="7 8" key="1">
    <citation type="submission" date="2016-11" db="EMBL/GenBank/DDBJ databases">
        <authorList>
            <person name="Jaros S."/>
            <person name="Januszkiewicz K."/>
            <person name="Wedrychowicz H."/>
        </authorList>
    </citation>
    <scope>NUCLEOTIDE SEQUENCE [LARGE SCALE GENOMIC DNA]</scope>
    <source>
        <strain evidence="7 8">DSM 21758</strain>
    </source>
</reference>
<keyword evidence="4 7" id="KW-0808">Transferase</keyword>
<protein>
    <recommendedName>
        <fullName evidence="2">protein-glutamate O-methyltransferase</fullName>
        <ecNumber evidence="2">2.1.1.80</ecNumber>
    </recommendedName>
</protein>
<dbReference type="Pfam" id="PF01739">
    <property type="entry name" value="CheR"/>
    <property type="match status" value="1"/>
</dbReference>
<dbReference type="InterPro" id="IPR036804">
    <property type="entry name" value="CheR_N_sf"/>
</dbReference>
<dbReference type="EC" id="2.1.1.80" evidence="2"/>
<evidence type="ECO:0000256" key="4">
    <source>
        <dbReference type="ARBA" id="ARBA00022679"/>
    </source>
</evidence>
<dbReference type="Gene3D" id="1.10.155.10">
    <property type="entry name" value="Chemotaxis receptor methyltransferase CheR, N-terminal domain"/>
    <property type="match status" value="1"/>
</dbReference>
<dbReference type="GO" id="GO:0032259">
    <property type="term" value="P:methylation"/>
    <property type="evidence" value="ECO:0007669"/>
    <property type="project" value="UniProtKB-KW"/>
</dbReference>
<gene>
    <name evidence="7" type="ORF">SAMN02745163_00260</name>
</gene>
<keyword evidence="3 7" id="KW-0489">Methyltransferase</keyword>
<dbReference type="Gene3D" id="3.40.50.150">
    <property type="entry name" value="Vaccinia Virus protein VP39"/>
    <property type="match status" value="1"/>
</dbReference>
<dbReference type="InterPro" id="IPR022642">
    <property type="entry name" value="CheR_C"/>
</dbReference>
<evidence type="ECO:0000313" key="7">
    <source>
        <dbReference type="EMBL" id="SHI43927.1"/>
    </source>
</evidence>
<keyword evidence="5" id="KW-0949">S-adenosyl-L-methionine</keyword>
<dbReference type="PRINTS" id="PR00996">
    <property type="entry name" value="CHERMTFRASE"/>
</dbReference>
<dbReference type="Proteomes" id="UP000184310">
    <property type="component" value="Unassembled WGS sequence"/>
</dbReference>
<organism evidence="7 8">
    <name type="scientific">Clostridium cavendishii DSM 21758</name>
    <dbReference type="NCBI Taxonomy" id="1121302"/>
    <lineage>
        <taxon>Bacteria</taxon>
        <taxon>Bacillati</taxon>
        <taxon>Bacillota</taxon>
        <taxon>Clostridia</taxon>
        <taxon>Eubacteriales</taxon>
        <taxon>Clostridiaceae</taxon>
        <taxon>Clostridium</taxon>
    </lineage>
</organism>
<dbReference type="InterPro" id="IPR000780">
    <property type="entry name" value="CheR_MeTrfase"/>
</dbReference>
<dbReference type="InterPro" id="IPR050903">
    <property type="entry name" value="Bact_Chemotaxis_MeTrfase"/>
</dbReference>
<dbReference type="PANTHER" id="PTHR24422:SF19">
    <property type="entry name" value="CHEMOTAXIS PROTEIN METHYLTRANSFERASE"/>
    <property type="match status" value="1"/>
</dbReference>
<dbReference type="InterPro" id="IPR029063">
    <property type="entry name" value="SAM-dependent_MTases_sf"/>
</dbReference>
<evidence type="ECO:0000256" key="2">
    <source>
        <dbReference type="ARBA" id="ARBA00012534"/>
    </source>
</evidence>